<evidence type="ECO:0000259" key="2">
    <source>
        <dbReference type="PROSITE" id="PS50994"/>
    </source>
</evidence>
<dbReference type="EMBL" id="JAUSQU010000001">
    <property type="protein sequence ID" value="MDP9841062.1"/>
    <property type="molecule type" value="Genomic_DNA"/>
</dbReference>
<feature type="domain" description="Integrase catalytic" evidence="2">
    <location>
        <begin position="125"/>
        <end position="290"/>
    </location>
</feature>
<evidence type="ECO:0000313" key="14">
    <source>
        <dbReference type="EMBL" id="MDP9843485.1"/>
    </source>
</evidence>
<dbReference type="EMBL" id="JAUSQU010000001">
    <property type="protein sequence ID" value="MDP9842271.1"/>
    <property type="molecule type" value="Genomic_DNA"/>
</dbReference>
<evidence type="ECO:0000313" key="19">
    <source>
        <dbReference type="EMBL" id="MDP9843764.1"/>
    </source>
</evidence>
<reference evidence="12 25" key="1">
    <citation type="submission" date="2023-07" db="EMBL/GenBank/DDBJ databases">
        <title>Sequencing the genomes of 1000 actinobacteria strains.</title>
        <authorList>
            <person name="Klenk H.-P."/>
        </authorList>
    </citation>
    <scope>NUCLEOTIDE SEQUENCE [LARGE SCALE GENOMIC DNA]</scope>
    <source>
        <strain evidence="12 25">DSM 46740</strain>
    </source>
</reference>
<dbReference type="InterPro" id="IPR012337">
    <property type="entry name" value="RNaseH-like_sf"/>
</dbReference>
<evidence type="ECO:0000313" key="12">
    <source>
        <dbReference type="EMBL" id="MDP9843415.1"/>
    </source>
</evidence>
<dbReference type="EMBL" id="JAUSQU010000001">
    <property type="protein sequence ID" value="MDP9843415.1"/>
    <property type="molecule type" value="Genomic_DNA"/>
</dbReference>
<dbReference type="Proteomes" id="UP001225356">
    <property type="component" value="Unassembled WGS sequence"/>
</dbReference>
<dbReference type="EMBL" id="JAUSQU010000001">
    <property type="protein sequence ID" value="MDP9842257.1"/>
    <property type="molecule type" value="Genomic_DNA"/>
</dbReference>
<dbReference type="EMBL" id="JAUSQU010000001">
    <property type="protein sequence ID" value="MDP9843587.1"/>
    <property type="molecule type" value="Genomic_DNA"/>
</dbReference>
<dbReference type="NCBIfam" id="NF033516">
    <property type="entry name" value="transpos_IS3"/>
    <property type="match status" value="1"/>
</dbReference>
<dbReference type="InterPro" id="IPR048020">
    <property type="entry name" value="Transpos_IS3"/>
</dbReference>
<dbReference type="EMBL" id="JAUSQU010000001">
    <property type="protein sequence ID" value="MDP9843385.1"/>
    <property type="molecule type" value="Genomic_DNA"/>
</dbReference>
<dbReference type="EMBL" id="JAUSQU010000001">
    <property type="protein sequence ID" value="MDP9847705.1"/>
    <property type="molecule type" value="Genomic_DNA"/>
</dbReference>
<evidence type="ECO:0000313" key="16">
    <source>
        <dbReference type="EMBL" id="MDP9843587.1"/>
    </source>
</evidence>
<evidence type="ECO:0000313" key="5">
    <source>
        <dbReference type="EMBL" id="MDP9842257.1"/>
    </source>
</evidence>
<evidence type="ECO:0000313" key="4">
    <source>
        <dbReference type="EMBL" id="MDP9842222.1"/>
    </source>
</evidence>
<dbReference type="EMBL" id="JAUSQU010000001">
    <property type="protein sequence ID" value="MDP9843454.1"/>
    <property type="molecule type" value="Genomic_DNA"/>
</dbReference>
<keyword evidence="25" id="KW-1185">Reference proteome</keyword>
<dbReference type="EMBL" id="JAUSQU010000001">
    <property type="protein sequence ID" value="MDP9843764.1"/>
    <property type="molecule type" value="Genomic_DNA"/>
</dbReference>
<evidence type="ECO:0000313" key="15">
    <source>
        <dbReference type="EMBL" id="MDP9843563.1"/>
    </source>
</evidence>
<evidence type="ECO:0000313" key="8">
    <source>
        <dbReference type="EMBL" id="MDP9842347.1"/>
    </source>
</evidence>
<dbReference type="SUPFAM" id="SSF53098">
    <property type="entry name" value="Ribonuclease H-like"/>
    <property type="match status" value="1"/>
</dbReference>
<protein>
    <submittedName>
        <fullName evidence="12">Transposase InsO family protein</fullName>
    </submittedName>
</protein>
<dbReference type="InterPro" id="IPR036397">
    <property type="entry name" value="RNaseH_sf"/>
</dbReference>
<proteinExistence type="predicted"/>
<evidence type="ECO:0000313" key="21">
    <source>
        <dbReference type="EMBL" id="MDP9847640.1"/>
    </source>
</evidence>
<dbReference type="InterPro" id="IPR001584">
    <property type="entry name" value="Integrase_cat-core"/>
</dbReference>
<dbReference type="EMBL" id="JAUSQU010000001">
    <property type="protein sequence ID" value="MDP9843485.1"/>
    <property type="molecule type" value="Genomic_DNA"/>
</dbReference>
<dbReference type="PANTHER" id="PTHR46889:SF4">
    <property type="entry name" value="TRANSPOSASE INSO FOR INSERTION SEQUENCE ELEMENT IS911B-RELATED"/>
    <property type="match status" value="1"/>
</dbReference>
<evidence type="ECO:0000313" key="24">
    <source>
        <dbReference type="EMBL" id="MDP9847755.1"/>
    </source>
</evidence>
<dbReference type="EMBL" id="JAUSQU010000001">
    <property type="protein sequence ID" value="MDP9844565.1"/>
    <property type="molecule type" value="Genomic_DNA"/>
</dbReference>
<evidence type="ECO:0000313" key="23">
    <source>
        <dbReference type="EMBL" id="MDP9847737.1"/>
    </source>
</evidence>
<dbReference type="Pfam" id="PF13276">
    <property type="entry name" value="HTH_21"/>
    <property type="match status" value="1"/>
</dbReference>
<evidence type="ECO:0000313" key="11">
    <source>
        <dbReference type="EMBL" id="MDP9843393.1"/>
    </source>
</evidence>
<evidence type="ECO:0000313" key="9">
    <source>
        <dbReference type="EMBL" id="MDP9842351.1"/>
    </source>
</evidence>
<dbReference type="EMBL" id="JAUSQU010000001">
    <property type="protein sequence ID" value="MDP9843393.1"/>
    <property type="molecule type" value="Genomic_DNA"/>
</dbReference>
<evidence type="ECO:0000313" key="22">
    <source>
        <dbReference type="EMBL" id="MDP9847705.1"/>
    </source>
</evidence>
<dbReference type="Pfam" id="PF13333">
    <property type="entry name" value="rve_2"/>
    <property type="match status" value="1"/>
</dbReference>
<evidence type="ECO:0000313" key="13">
    <source>
        <dbReference type="EMBL" id="MDP9843454.1"/>
    </source>
</evidence>
<dbReference type="EMBL" id="JAUSQU010000001">
    <property type="protein sequence ID" value="MDP9843600.1"/>
    <property type="molecule type" value="Genomic_DNA"/>
</dbReference>
<evidence type="ECO:0000313" key="3">
    <source>
        <dbReference type="EMBL" id="MDP9841062.1"/>
    </source>
</evidence>
<evidence type="ECO:0000313" key="18">
    <source>
        <dbReference type="EMBL" id="MDP9843602.1"/>
    </source>
</evidence>
<comment type="function">
    <text evidence="1">Involved in the transposition of the insertion sequence.</text>
</comment>
<evidence type="ECO:0000313" key="17">
    <source>
        <dbReference type="EMBL" id="MDP9843600.1"/>
    </source>
</evidence>
<dbReference type="PROSITE" id="PS50994">
    <property type="entry name" value="INTEGRASE"/>
    <property type="match status" value="1"/>
</dbReference>
<dbReference type="EMBL" id="JAUSQU010000001">
    <property type="protein sequence ID" value="MDP9843602.1"/>
    <property type="molecule type" value="Genomic_DNA"/>
</dbReference>
<dbReference type="Gene3D" id="3.30.420.10">
    <property type="entry name" value="Ribonuclease H-like superfamily/Ribonuclease H"/>
    <property type="match status" value="1"/>
</dbReference>
<dbReference type="EMBL" id="JAUSQU010000001">
    <property type="protein sequence ID" value="MDP9842222.1"/>
    <property type="molecule type" value="Genomic_DNA"/>
</dbReference>
<dbReference type="EMBL" id="JAUSQU010000001">
    <property type="protein sequence ID" value="MDP9843563.1"/>
    <property type="molecule type" value="Genomic_DNA"/>
</dbReference>
<evidence type="ECO:0000256" key="1">
    <source>
        <dbReference type="ARBA" id="ARBA00002286"/>
    </source>
</evidence>
<dbReference type="EMBL" id="JAUSQU010000001">
    <property type="protein sequence ID" value="MDP9847640.1"/>
    <property type="molecule type" value="Genomic_DNA"/>
</dbReference>
<dbReference type="PANTHER" id="PTHR46889">
    <property type="entry name" value="TRANSPOSASE INSF FOR INSERTION SEQUENCE IS3B-RELATED"/>
    <property type="match status" value="1"/>
</dbReference>
<dbReference type="EMBL" id="JAUSQU010000001">
    <property type="protein sequence ID" value="MDP9842351.1"/>
    <property type="molecule type" value="Genomic_DNA"/>
</dbReference>
<gene>
    <name evidence="3" type="ORF">J2853_000273</name>
    <name evidence="4" type="ORF">J2853_001433</name>
    <name evidence="5" type="ORF">J2853_001468</name>
    <name evidence="6" type="ORF">J2853_001474</name>
    <name evidence="7" type="ORF">J2853_001482</name>
    <name evidence="8" type="ORF">J2853_001558</name>
    <name evidence="9" type="ORF">J2853_001562</name>
    <name evidence="10" type="ORF">J2853_002596</name>
    <name evidence="11" type="ORF">J2853_002604</name>
    <name evidence="12" type="ORF">J2853_002626</name>
    <name evidence="13" type="ORF">J2853_002665</name>
    <name evidence="14" type="ORF">J2853_002696</name>
    <name evidence="15" type="ORF">J2853_002774</name>
    <name evidence="16" type="ORF">J2853_002798</name>
    <name evidence="17" type="ORF">J2853_002811</name>
    <name evidence="18" type="ORF">J2853_002813</name>
    <name evidence="19" type="ORF">J2853_002975</name>
    <name evidence="20" type="ORF">J2853_003776</name>
    <name evidence="21" type="ORF">J2853_006851</name>
    <name evidence="22" type="ORF">J2853_006916</name>
    <name evidence="23" type="ORF">J2853_006948</name>
    <name evidence="24" type="ORF">J2853_006966</name>
</gene>
<evidence type="ECO:0000313" key="20">
    <source>
        <dbReference type="EMBL" id="MDP9844565.1"/>
    </source>
</evidence>
<organism evidence="12 25">
    <name type="scientific">Streptosporangium lutulentum</name>
    <dbReference type="NCBI Taxonomy" id="1461250"/>
    <lineage>
        <taxon>Bacteria</taxon>
        <taxon>Bacillati</taxon>
        <taxon>Actinomycetota</taxon>
        <taxon>Actinomycetes</taxon>
        <taxon>Streptosporangiales</taxon>
        <taxon>Streptosporangiaceae</taxon>
        <taxon>Streptosporangium</taxon>
    </lineage>
</organism>
<evidence type="ECO:0000313" key="7">
    <source>
        <dbReference type="EMBL" id="MDP9842271.1"/>
    </source>
</evidence>
<evidence type="ECO:0000313" key="6">
    <source>
        <dbReference type="EMBL" id="MDP9842263.1"/>
    </source>
</evidence>
<dbReference type="EMBL" id="JAUSQU010000001">
    <property type="protein sequence ID" value="MDP9847737.1"/>
    <property type="molecule type" value="Genomic_DNA"/>
</dbReference>
<name>A0ABT9Q9I4_9ACTN</name>
<dbReference type="EMBL" id="JAUSQU010000001">
    <property type="protein sequence ID" value="MDP9842263.1"/>
    <property type="molecule type" value="Genomic_DNA"/>
</dbReference>
<dbReference type="Pfam" id="PF00665">
    <property type="entry name" value="rve"/>
    <property type="match status" value="1"/>
</dbReference>
<dbReference type="EMBL" id="JAUSQU010000001">
    <property type="protein sequence ID" value="MDP9842347.1"/>
    <property type="molecule type" value="Genomic_DNA"/>
</dbReference>
<dbReference type="EMBL" id="JAUSQU010000001">
    <property type="protein sequence ID" value="MDP9847755.1"/>
    <property type="molecule type" value="Genomic_DNA"/>
</dbReference>
<accession>A0ABT9Q9I4</accession>
<dbReference type="InterPro" id="IPR050900">
    <property type="entry name" value="Transposase_IS3/IS150/IS904"/>
</dbReference>
<dbReference type="InterPro" id="IPR025948">
    <property type="entry name" value="HTH-like_dom"/>
</dbReference>
<sequence>MSRFQFVADHRDAFGVKRLCRVLEVSRSGFYRWVAATPARAVRTAADAALAAEIRQIHADFDGTYGSPRVTAELRDAGRRVNHKRVARIMRVFGIVGLHLRKRVRTTVPEPSHQKMPDLIKRDFTAAAPNQRYVGDITYLPVGEGQFLYLATVLDLHSRRLAGWSIADHMRTELVTDALRAAAATRGGDLAGAVFHSDHGAQYTSADFAAVCKEFGVRQSMGAVGTSADNAAAEAFNATLKRETLQGAKRWSSARQARLEVFKWITRYNTRRRHSSLNYLSPITYEQRSDRVLLAA</sequence>
<evidence type="ECO:0000313" key="25">
    <source>
        <dbReference type="Proteomes" id="UP001225356"/>
    </source>
</evidence>
<comment type="caution">
    <text evidence="12">The sequence shown here is derived from an EMBL/GenBank/DDBJ whole genome shotgun (WGS) entry which is preliminary data.</text>
</comment>
<evidence type="ECO:0000313" key="10">
    <source>
        <dbReference type="EMBL" id="MDP9843385.1"/>
    </source>
</evidence>